<gene>
    <name evidence="2" type="ORF">CDV56_108096</name>
</gene>
<dbReference type="PANTHER" id="PTHR42923:SF26">
    <property type="entry name" value="FMN REDUCTASE LOT6, PUTATIVE (AFU_ORTHOLOGUE AFUA_7G06600)-RELATED"/>
    <property type="match status" value="1"/>
</dbReference>
<dbReference type="GO" id="GO:0016491">
    <property type="term" value="F:oxidoreductase activity"/>
    <property type="evidence" value="ECO:0007669"/>
    <property type="project" value="TreeGrafter"/>
</dbReference>
<dbReference type="PANTHER" id="PTHR42923">
    <property type="entry name" value="PROTOPORPHYRINOGEN OXIDASE"/>
    <property type="match status" value="1"/>
</dbReference>
<organism evidence="2 3">
    <name type="scientific">Aspergillus thermomutatus</name>
    <name type="common">Neosartorya pseudofischeri</name>
    <dbReference type="NCBI Taxonomy" id="41047"/>
    <lineage>
        <taxon>Eukaryota</taxon>
        <taxon>Fungi</taxon>
        <taxon>Dikarya</taxon>
        <taxon>Ascomycota</taxon>
        <taxon>Pezizomycotina</taxon>
        <taxon>Eurotiomycetes</taxon>
        <taxon>Eurotiomycetidae</taxon>
        <taxon>Eurotiales</taxon>
        <taxon>Aspergillaceae</taxon>
        <taxon>Aspergillus</taxon>
        <taxon>Aspergillus subgen. Fumigati</taxon>
    </lineage>
</organism>
<dbReference type="RefSeq" id="XP_026618500.1">
    <property type="nucleotide sequence ID" value="XM_026761715.1"/>
</dbReference>
<protein>
    <recommendedName>
        <fullName evidence="4">Amine oxidase domain-containing protein</fullName>
    </recommendedName>
</protein>
<dbReference type="Gene3D" id="1.10.405.20">
    <property type="match status" value="1"/>
</dbReference>
<name>A0A397HYQ8_ASPTH</name>
<dbReference type="Gene3D" id="3.50.50.60">
    <property type="entry name" value="FAD/NAD(P)-binding domain"/>
    <property type="match status" value="1"/>
</dbReference>
<dbReference type="InterPro" id="IPR036188">
    <property type="entry name" value="FAD/NAD-bd_sf"/>
</dbReference>
<evidence type="ECO:0008006" key="4">
    <source>
        <dbReference type="Google" id="ProtNLM"/>
    </source>
</evidence>
<dbReference type="Gene3D" id="3.30.70.1990">
    <property type="match status" value="1"/>
</dbReference>
<dbReference type="AlphaFoldDB" id="A0A397HYQ8"/>
<dbReference type="EMBL" id="NKHU02000008">
    <property type="protein sequence ID" value="RHZ67148.1"/>
    <property type="molecule type" value="Genomic_DNA"/>
</dbReference>
<dbReference type="Proteomes" id="UP000215305">
    <property type="component" value="Unassembled WGS sequence"/>
</dbReference>
<evidence type="ECO:0000256" key="1">
    <source>
        <dbReference type="SAM" id="SignalP"/>
    </source>
</evidence>
<evidence type="ECO:0000313" key="2">
    <source>
        <dbReference type="EMBL" id="RHZ67148.1"/>
    </source>
</evidence>
<evidence type="ECO:0000313" key="3">
    <source>
        <dbReference type="Proteomes" id="UP000215305"/>
    </source>
</evidence>
<feature type="chain" id="PRO_5017396843" description="Amine oxidase domain-containing protein" evidence="1">
    <location>
        <begin position="25"/>
        <end position="439"/>
    </location>
</feature>
<accession>A0A397HYQ8</accession>
<dbReference type="InterPro" id="IPR050464">
    <property type="entry name" value="Zeta_carotene_desat/Oxidored"/>
</dbReference>
<reference evidence="2" key="1">
    <citation type="submission" date="2018-08" db="EMBL/GenBank/DDBJ databases">
        <title>Draft genome sequence of azole-resistant Aspergillus thermomutatus (Neosartorya pseudofischeri) strain HMR AF 39, isolated from a human nasal aspirate.</title>
        <authorList>
            <person name="Parent-Michaud M."/>
            <person name="Dufresne P.J."/>
            <person name="Fournier E."/>
            <person name="Martineau C."/>
            <person name="Moreira S."/>
            <person name="Perkins V."/>
            <person name="De Repentigny L."/>
            <person name="Dufresne S.F."/>
        </authorList>
    </citation>
    <scope>NUCLEOTIDE SEQUENCE [LARGE SCALE GENOMIC DNA]</scope>
    <source>
        <strain evidence="2">HMR AF 39</strain>
    </source>
</reference>
<comment type="caution">
    <text evidence="2">The sequence shown here is derived from an EMBL/GenBank/DDBJ whole genome shotgun (WGS) entry which is preliminary data.</text>
</comment>
<dbReference type="SUPFAM" id="SSF51905">
    <property type="entry name" value="FAD/NAD(P)-binding domain"/>
    <property type="match status" value="1"/>
</dbReference>
<proteinExistence type="predicted"/>
<feature type="signal peptide" evidence="1">
    <location>
        <begin position="1"/>
        <end position="24"/>
    </location>
</feature>
<sequence length="439" mass="49168">MISSSNSLFGLFSCAVVNAGLAHATPDVITRDTVILGGGSSGTYAAVRLKDLGKSVIIVERNDYFGGHGETFYTADGRPINYGVEGFFNTNITLDYLARLNVPYEVRVPASLQDEYVNLRTAWVDAISQFNTLKDGVYRFPDPIPEDLLITFGEFVEKYHLENSVQAVFSHGSGNSLKLPTLYVIQYIGVPHAAALREGYLRPVNGIADLYTRARTILAPDVLYQTMAENVTQSSNGVEMLVLSSNGRKTLIQAKNMLVTIPPTLHHLTGFDLTFEETNLFSKWKYQSYYALIINETGLPDTTNIVNIDPDKTENPYSIPEEPFIWRIDAQRVPGYRTIKLVGNEQFSPDDAKALLYDTFERMAAEGTYPTQRPEIVRWGCHTPVTMMVTPDEIRQGFYERLYELQGQRSTFYTGAAWCSDYSTLLWGFTDGVVDRIIG</sequence>
<keyword evidence="3" id="KW-1185">Reference proteome</keyword>
<dbReference type="VEuPathDB" id="FungiDB:CDV56_108096"/>
<dbReference type="OrthoDB" id="68575at2759"/>
<dbReference type="Pfam" id="PF13450">
    <property type="entry name" value="NAD_binding_8"/>
    <property type="match status" value="1"/>
</dbReference>
<keyword evidence="1" id="KW-0732">Signal</keyword>
<dbReference type="GeneID" id="38130070"/>
<dbReference type="STRING" id="41047.A0A397HYQ8"/>